<keyword evidence="1" id="KW-0055">Arginine biosynthesis</keyword>
<evidence type="ECO:0000256" key="1">
    <source>
        <dbReference type="ARBA" id="ARBA00022571"/>
    </source>
</evidence>
<dbReference type="GO" id="GO:0051287">
    <property type="term" value="F:NAD binding"/>
    <property type="evidence" value="ECO:0007669"/>
    <property type="project" value="InterPro"/>
</dbReference>
<dbReference type="Proteomes" id="UP000031189">
    <property type="component" value="Unassembled WGS sequence"/>
</dbReference>
<protein>
    <recommendedName>
        <fullName evidence="2">Semialdehyde dehydrogenase NAD-binding domain-containing protein</fullName>
    </recommendedName>
</protein>
<dbReference type="InterPro" id="IPR036291">
    <property type="entry name" value="NAD(P)-bd_dom_sf"/>
</dbReference>
<dbReference type="EMBL" id="JWHR01000112">
    <property type="protein sequence ID" value="KHS56455.1"/>
    <property type="molecule type" value="Genomic_DNA"/>
</dbReference>
<dbReference type="GO" id="GO:0016620">
    <property type="term" value="F:oxidoreductase activity, acting on the aldehyde or oxo group of donors, NAD or NADP as acceptor"/>
    <property type="evidence" value="ECO:0007669"/>
    <property type="project" value="InterPro"/>
</dbReference>
<sequence length="97" mass="10880">MDKMKVGIIAATGYVGVKLIRLLSNHSDVEISALGANLFIDEYINDIYSNLGENYKIKCMENEKVIDNCDFLFMALPHGVSEKFVIDVLKKKESCGF</sequence>
<dbReference type="SUPFAM" id="SSF51735">
    <property type="entry name" value="NAD(P)-binding Rossmann-fold domains"/>
    <property type="match status" value="1"/>
</dbReference>
<dbReference type="Gene3D" id="3.40.50.720">
    <property type="entry name" value="NAD(P)-binding Rossmann-like Domain"/>
    <property type="match status" value="1"/>
</dbReference>
<name>A0A0B3WPL0_9FIRM</name>
<gene>
    <name evidence="3" type="ORF">QX51_13510</name>
</gene>
<dbReference type="PANTHER" id="PTHR32338:SF10">
    <property type="entry name" value="N-ACETYL-GAMMA-GLUTAMYL-PHOSPHATE REDUCTASE, CHLOROPLASTIC-RELATED"/>
    <property type="match status" value="1"/>
</dbReference>
<dbReference type="STRING" id="1577792.QX51_13510"/>
<dbReference type="AlphaFoldDB" id="A0A0B3WPL0"/>
<evidence type="ECO:0000313" key="3">
    <source>
        <dbReference type="EMBL" id="KHS56455.1"/>
    </source>
</evidence>
<accession>A0A0B3WPL0</accession>
<proteinExistence type="predicted"/>
<organism evidence="3 4">
    <name type="scientific">Terrisporobacter othiniensis</name>
    <dbReference type="NCBI Taxonomy" id="1577792"/>
    <lineage>
        <taxon>Bacteria</taxon>
        <taxon>Bacillati</taxon>
        <taxon>Bacillota</taxon>
        <taxon>Clostridia</taxon>
        <taxon>Peptostreptococcales</taxon>
        <taxon>Peptostreptococcaceae</taxon>
        <taxon>Terrisporobacter</taxon>
    </lineage>
</organism>
<evidence type="ECO:0000259" key="2">
    <source>
        <dbReference type="SMART" id="SM00859"/>
    </source>
</evidence>
<dbReference type="InterPro" id="IPR050085">
    <property type="entry name" value="AGPR"/>
</dbReference>
<dbReference type="GO" id="GO:0006526">
    <property type="term" value="P:L-arginine biosynthetic process"/>
    <property type="evidence" value="ECO:0007669"/>
    <property type="project" value="UniProtKB-KW"/>
</dbReference>
<dbReference type="PANTHER" id="PTHR32338">
    <property type="entry name" value="N-ACETYL-GAMMA-GLUTAMYL-PHOSPHATE REDUCTASE, CHLOROPLASTIC-RELATED-RELATED"/>
    <property type="match status" value="1"/>
</dbReference>
<keyword evidence="1" id="KW-0028">Amino-acid biosynthesis</keyword>
<dbReference type="InterPro" id="IPR000534">
    <property type="entry name" value="Semialdehyde_DH_NAD-bd"/>
</dbReference>
<reference evidence="3 4" key="1">
    <citation type="submission" date="2014-12" db="EMBL/GenBank/DDBJ databases">
        <title>Draft genome sequence of Terrisporobacter sp. 08-306576, isolated from the blood culture of a bacteremia patient.</title>
        <authorList>
            <person name="Lund L.C."/>
            <person name="Sydenham T.V."/>
            <person name="Hogh S.V."/>
            <person name="Skov M.N."/>
            <person name="Kemp M."/>
            <person name="Justesen U.S."/>
        </authorList>
    </citation>
    <scope>NUCLEOTIDE SEQUENCE [LARGE SCALE GENOMIC DNA]</scope>
    <source>
        <strain evidence="3 4">08-306576</strain>
    </source>
</reference>
<evidence type="ECO:0000313" key="4">
    <source>
        <dbReference type="Proteomes" id="UP000031189"/>
    </source>
</evidence>
<feature type="domain" description="Semialdehyde dehydrogenase NAD-binding" evidence="2">
    <location>
        <begin position="5"/>
        <end position="92"/>
    </location>
</feature>
<dbReference type="Pfam" id="PF01118">
    <property type="entry name" value="Semialdhyde_dh"/>
    <property type="match status" value="1"/>
</dbReference>
<dbReference type="SMART" id="SM00859">
    <property type="entry name" value="Semialdhyde_dh"/>
    <property type="match status" value="1"/>
</dbReference>
<comment type="caution">
    <text evidence="3">The sequence shown here is derived from an EMBL/GenBank/DDBJ whole genome shotgun (WGS) entry which is preliminary data.</text>
</comment>
<dbReference type="RefSeq" id="WP_039680423.1">
    <property type="nucleotide sequence ID" value="NZ_JAWGXO010000009.1"/>
</dbReference>
<keyword evidence="4" id="KW-1185">Reference proteome</keyword>